<dbReference type="AlphaFoldDB" id="A0A1M6N6N5"/>
<keyword evidence="4 6" id="KW-1133">Transmembrane helix</keyword>
<proteinExistence type="predicted"/>
<evidence type="ECO:0000256" key="4">
    <source>
        <dbReference type="ARBA" id="ARBA00022989"/>
    </source>
</evidence>
<dbReference type="PROSITE" id="PS50850">
    <property type="entry name" value="MFS"/>
    <property type="match status" value="1"/>
</dbReference>
<feature type="transmembrane region" description="Helical" evidence="6">
    <location>
        <begin position="48"/>
        <end position="71"/>
    </location>
</feature>
<dbReference type="Gene3D" id="1.20.1250.20">
    <property type="entry name" value="MFS general substrate transporter like domains"/>
    <property type="match status" value="1"/>
</dbReference>
<comment type="subcellular location">
    <subcellularLocation>
        <location evidence="1">Cell membrane</location>
        <topology evidence="1">Multi-pass membrane protein</topology>
    </subcellularLocation>
</comment>
<evidence type="ECO:0000256" key="3">
    <source>
        <dbReference type="ARBA" id="ARBA00022692"/>
    </source>
</evidence>
<dbReference type="RefSeq" id="WP_073191156.1">
    <property type="nucleotide sequence ID" value="NZ_FQZG01000106.1"/>
</dbReference>
<dbReference type="OrthoDB" id="9815525at2"/>
<dbReference type="Proteomes" id="UP000184512">
    <property type="component" value="Unassembled WGS sequence"/>
</dbReference>
<feature type="transmembrane region" description="Helical" evidence="6">
    <location>
        <begin position="78"/>
        <end position="111"/>
    </location>
</feature>
<name>A0A1M6N6N5_9ACTN</name>
<feature type="transmembrane region" description="Helical" evidence="6">
    <location>
        <begin position="163"/>
        <end position="185"/>
    </location>
</feature>
<protein>
    <submittedName>
        <fullName evidence="8">Predicted arabinose efflux permease, MFS family</fullName>
    </submittedName>
</protein>
<dbReference type="GO" id="GO:0022857">
    <property type="term" value="F:transmembrane transporter activity"/>
    <property type="evidence" value="ECO:0007669"/>
    <property type="project" value="InterPro"/>
</dbReference>
<feature type="transmembrane region" description="Helical" evidence="6">
    <location>
        <begin position="381"/>
        <end position="401"/>
    </location>
</feature>
<feature type="transmembrane region" description="Helical" evidence="6">
    <location>
        <begin position="351"/>
        <end position="375"/>
    </location>
</feature>
<organism evidence="8 9">
    <name type="scientific">Tessaracoccus bendigoensis DSM 12906</name>
    <dbReference type="NCBI Taxonomy" id="1123357"/>
    <lineage>
        <taxon>Bacteria</taxon>
        <taxon>Bacillati</taxon>
        <taxon>Actinomycetota</taxon>
        <taxon>Actinomycetes</taxon>
        <taxon>Propionibacteriales</taxon>
        <taxon>Propionibacteriaceae</taxon>
        <taxon>Tessaracoccus</taxon>
    </lineage>
</organism>
<dbReference type="STRING" id="1123357.SAMN02745244_03563"/>
<evidence type="ECO:0000256" key="1">
    <source>
        <dbReference type="ARBA" id="ARBA00004651"/>
    </source>
</evidence>
<evidence type="ECO:0000259" key="7">
    <source>
        <dbReference type="PROSITE" id="PS50850"/>
    </source>
</evidence>
<sequence length="427" mass="43362">MHQGSKTRLWGGGYPLWLASDTAFELASALAGFAVPLLALMITDEPVLAGIIGATGLVMRMVSSLVGGVLADRHSRVALMLVGALVGIVLAVVFTALTFLDLLGYVALLLLNLGFAFRNGLFGTANQSALKDVVAPDAFGRAQASNQGRDAVMSLAGSPLGGVLLGLGAPILGGVMAISQLVAAVSAAALRRRTPAVPVGHGGSERRRFGAELAEGFRWVFSRPDLRGTLLVTTLINLGFNAAISTVVYSLQQAGSSPTAIGLVTGGLGVGMLLGAALAPVLVPRVPTGWLGIGGVLLVAVAMAVMPLVTHPLAVAVVLAVAVLGAPALNAALLGYFMVATPREVIGRATSALSVFAMGAMPLAPLVAGFGLTWVGRSGTLLATAAICLAAAALAALTSSLRRLPVEADWGRHAEAQSRELVEPRVG</sequence>
<gene>
    <name evidence="8" type="ORF">SAMN02745244_03563</name>
</gene>
<feature type="transmembrane region" description="Helical" evidence="6">
    <location>
        <begin position="290"/>
        <end position="309"/>
    </location>
</feature>
<dbReference type="InterPro" id="IPR020846">
    <property type="entry name" value="MFS_dom"/>
</dbReference>
<dbReference type="InterPro" id="IPR011701">
    <property type="entry name" value="MFS"/>
</dbReference>
<evidence type="ECO:0000313" key="8">
    <source>
        <dbReference type="EMBL" id="SHJ91283.1"/>
    </source>
</evidence>
<dbReference type="InterPro" id="IPR036259">
    <property type="entry name" value="MFS_trans_sf"/>
</dbReference>
<feature type="transmembrane region" description="Helical" evidence="6">
    <location>
        <begin position="23"/>
        <end position="42"/>
    </location>
</feature>
<evidence type="ECO:0000256" key="2">
    <source>
        <dbReference type="ARBA" id="ARBA00022475"/>
    </source>
</evidence>
<keyword evidence="3 6" id="KW-0812">Transmembrane</keyword>
<accession>A0A1M6N6N5</accession>
<dbReference type="EMBL" id="FQZG01000106">
    <property type="protein sequence ID" value="SHJ91283.1"/>
    <property type="molecule type" value="Genomic_DNA"/>
</dbReference>
<keyword evidence="9" id="KW-1185">Reference proteome</keyword>
<feature type="domain" description="Major facilitator superfamily (MFS) profile" evidence="7">
    <location>
        <begin position="1"/>
        <end position="403"/>
    </location>
</feature>
<dbReference type="SUPFAM" id="SSF103473">
    <property type="entry name" value="MFS general substrate transporter"/>
    <property type="match status" value="1"/>
</dbReference>
<feature type="transmembrane region" description="Helical" evidence="6">
    <location>
        <begin position="261"/>
        <end position="283"/>
    </location>
</feature>
<evidence type="ECO:0000256" key="6">
    <source>
        <dbReference type="SAM" id="Phobius"/>
    </source>
</evidence>
<dbReference type="PANTHER" id="PTHR23513">
    <property type="entry name" value="INTEGRAL MEMBRANE EFFLUX PROTEIN-RELATED"/>
    <property type="match status" value="1"/>
</dbReference>
<evidence type="ECO:0000313" key="9">
    <source>
        <dbReference type="Proteomes" id="UP000184512"/>
    </source>
</evidence>
<keyword evidence="2" id="KW-1003">Cell membrane</keyword>
<reference evidence="8 9" key="1">
    <citation type="submission" date="2016-11" db="EMBL/GenBank/DDBJ databases">
        <authorList>
            <person name="Jaros S."/>
            <person name="Januszkiewicz K."/>
            <person name="Wedrychowicz H."/>
        </authorList>
    </citation>
    <scope>NUCLEOTIDE SEQUENCE [LARGE SCALE GENOMIC DNA]</scope>
    <source>
        <strain evidence="8 9">DSM 12906</strain>
    </source>
</reference>
<evidence type="ECO:0000256" key="5">
    <source>
        <dbReference type="ARBA" id="ARBA00023136"/>
    </source>
</evidence>
<dbReference type="GO" id="GO:0005886">
    <property type="term" value="C:plasma membrane"/>
    <property type="evidence" value="ECO:0007669"/>
    <property type="project" value="UniProtKB-SubCell"/>
</dbReference>
<keyword evidence="5 6" id="KW-0472">Membrane</keyword>
<feature type="transmembrane region" description="Helical" evidence="6">
    <location>
        <begin position="315"/>
        <end position="339"/>
    </location>
</feature>
<dbReference type="Pfam" id="PF07690">
    <property type="entry name" value="MFS_1"/>
    <property type="match status" value="1"/>
</dbReference>
<dbReference type="PANTHER" id="PTHR23513:SF6">
    <property type="entry name" value="MAJOR FACILITATOR SUPERFAMILY ASSOCIATED DOMAIN-CONTAINING PROTEIN"/>
    <property type="match status" value="1"/>
</dbReference>
<feature type="transmembrane region" description="Helical" evidence="6">
    <location>
        <begin position="228"/>
        <end position="249"/>
    </location>
</feature>